<dbReference type="SMART" id="SM00320">
    <property type="entry name" value="WD40"/>
    <property type="match status" value="7"/>
</dbReference>
<keyword evidence="5" id="KW-0508">mRNA splicing</keyword>
<feature type="repeat" description="WD" evidence="8">
    <location>
        <begin position="509"/>
        <end position="550"/>
    </location>
</feature>
<name>A0A6A5BLV7_NAEFO</name>
<dbReference type="PROSITE" id="PS50082">
    <property type="entry name" value="WD_REPEATS_2"/>
    <property type="match status" value="6"/>
</dbReference>
<dbReference type="InterPro" id="IPR015943">
    <property type="entry name" value="WD40/YVTN_repeat-like_dom_sf"/>
</dbReference>
<gene>
    <name evidence="11" type="ORF">FDP41_005203</name>
</gene>
<evidence type="ECO:0000256" key="1">
    <source>
        <dbReference type="ARBA" id="ARBA00004324"/>
    </source>
</evidence>
<protein>
    <recommendedName>
        <fullName evidence="7">WD40 repeat-containing protein SMU1</fullName>
    </recommendedName>
</protein>
<dbReference type="InterPro" id="IPR019775">
    <property type="entry name" value="WD40_repeat_CS"/>
</dbReference>
<dbReference type="InterPro" id="IPR054080">
    <property type="entry name" value="TPR1-like_2nd"/>
</dbReference>
<accession>A0A6A5BLV7</accession>
<dbReference type="Pfam" id="PF21889">
    <property type="entry name" value="TPR1-like_2nd"/>
    <property type="match status" value="1"/>
</dbReference>
<dbReference type="GO" id="GO:0000398">
    <property type="term" value="P:mRNA splicing, via spliceosome"/>
    <property type="evidence" value="ECO:0007669"/>
    <property type="project" value="InterPro"/>
</dbReference>
<dbReference type="GeneID" id="68112421"/>
<dbReference type="Proteomes" id="UP000444721">
    <property type="component" value="Unassembled WGS sequence"/>
</dbReference>
<dbReference type="VEuPathDB" id="AmoebaDB:NF0124320"/>
<proteinExistence type="inferred from homology"/>
<dbReference type="PROSITE" id="PS50896">
    <property type="entry name" value="LISH"/>
    <property type="match status" value="1"/>
</dbReference>
<feature type="domain" description="TPR1-like CTLH-containing" evidence="10">
    <location>
        <begin position="123"/>
        <end position="226"/>
    </location>
</feature>
<evidence type="ECO:0000256" key="4">
    <source>
        <dbReference type="ARBA" id="ARBA00022737"/>
    </source>
</evidence>
<evidence type="ECO:0000256" key="9">
    <source>
        <dbReference type="SAM" id="MobiDB-lite"/>
    </source>
</evidence>
<dbReference type="PROSITE" id="PS00678">
    <property type="entry name" value="WD_REPEATS_1"/>
    <property type="match status" value="2"/>
</dbReference>
<evidence type="ECO:0000313" key="11">
    <source>
        <dbReference type="EMBL" id="KAF0975876.1"/>
    </source>
</evidence>
<dbReference type="PRINTS" id="PR00320">
    <property type="entry name" value="GPROTEINBRPT"/>
</dbReference>
<evidence type="ECO:0000256" key="8">
    <source>
        <dbReference type="PROSITE-ProRule" id="PRU00221"/>
    </source>
</evidence>
<feature type="compositionally biased region" description="Polar residues" evidence="9">
    <location>
        <begin position="1"/>
        <end position="15"/>
    </location>
</feature>
<dbReference type="RefSeq" id="XP_044560589.1">
    <property type="nucleotide sequence ID" value="XM_044708703.1"/>
</dbReference>
<evidence type="ECO:0000256" key="6">
    <source>
        <dbReference type="ARBA" id="ARBA00025801"/>
    </source>
</evidence>
<sequence length="692" mass="77167">MLPNNNNSNGSTASPSGDAMIGPNHHHHHHSEQVPSKHSHDSNKSDPMNSIATTNYSFNAPSLVSVNFNNPNIKKELLLMIAGYLNCEGYNTSAITLLEECQAKQKREAQKHSLIESICSDMRDGNWSSVDNALQDSFNSTTIGVNTNSTISKSTLYAIYKQYYFELIEGGEYQKAFSILNKRLKPLKSVSTKEEFSDLCLLLTCRSVNEVDRFQEWKGNISNNSILTYGGYTSRDALIEKILYEYKREESLSILFEGDTHQISSVVPQNRLLELLHQAVNYQAIESANYMENRTHISERFRGTRGPNAVSSLLFDYETLIIPNSLYNTFKGHKENVKCVEFIGKQGLYLASCSSDHTIKIWNTLAHPSIITSGSSNDKPEDSTSPTAKSENQSLLEPTSYENDPLIVSLEGHSNRVWDLSCSSSGNLLASASSDGTVKIWDVKNIIENKSHSRVVNNFSHSIEINANGIKSDLYSAEFDPNGKYIATGGYDNVVILYDLEKNTVVKRFEGHRSSVCSVVFNPFGNLLITGGKDKSIKFWDISSGECIASIDKHLGEVTGLQVNKTGDKLLSCSKDNLNRLWDIRKLESTNQQSLVQQKFKGHQNAYKNFIRCKFGPKERVVISGSEDGYVYIWDSLTGQLVQKLGSSNKFSNLNGVFNGTVFDVAYNAHQGLIASASEDNLVRLFNYKGMH</sequence>
<dbReference type="VEuPathDB" id="AmoebaDB:FDP41_005203"/>
<feature type="region of interest" description="Disordered" evidence="9">
    <location>
        <begin position="372"/>
        <end position="396"/>
    </location>
</feature>
<feature type="repeat" description="WD" evidence="8">
    <location>
        <begin position="551"/>
        <end position="592"/>
    </location>
</feature>
<dbReference type="EMBL" id="VFQX01000043">
    <property type="protein sequence ID" value="KAF0975876.1"/>
    <property type="molecule type" value="Genomic_DNA"/>
</dbReference>
<dbReference type="InterPro" id="IPR006594">
    <property type="entry name" value="LisH"/>
</dbReference>
<feature type="repeat" description="WD" evidence="8">
    <location>
        <begin position="330"/>
        <end position="363"/>
    </location>
</feature>
<dbReference type="Pfam" id="PF00400">
    <property type="entry name" value="WD40"/>
    <property type="match status" value="7"/>
</dbReference>
<evidence type="ECO:0000256" key="2">
    <source>
        <dbReference type="ARBA" id="ARBA00022574"/>
    </source>
</evidence>
<dbReference type="AlphaFoldDB" id="A0A6A5BLV7"/>
<dbReference type="SUPFAM" id="SSF50978">
    <property type="entry name" value="WD40 repeat-like"/>
    <property type="match status" value="1"/>
</dbReference>
<organism evidence="11 12">
    <name type="scientific">Naegleria fowleri</name>
    <name type="common">Brain eating amoeba</name>
    <dbReference type="NCBI Taxonomy" id="5763"/>
    <lineage>
        <taxon>Eukaryota</taxon>
        <taxon>Discoba</taxon>
        <taxon>Heterolobosea</taxon>
        <taxon>Tetramitia</taxon>
        <taxon>Eutetramitia</taxon>
        <taxon>Vahlkampfiidae</taxon>
        <taxon>Naegleria</taxon>
    </lineage>
</organism>
<comment type="subcellular location">
    <subcellularLocation>
        <location evidence="1">Nucleus speckle</location>
    </subcellularLocation>
</comment>
<comment type="caution">
    <text evidence="11">The sequence shown here is derived from an EMBL/GenBank/DDBJ whole genome shotgun (WGS) entry which is preliminary data.</text>
</comment>
<dbReference type="CDD" id="cd00200">
    <property type="entry name" value="WD40"/>
    <property type="match status" value="1"/>
</dbReference>
<feature type="repeat" description="WD" evidence="8">
    <location>
        <begin position="615"/>
        <end position="644"/>
    </location>
</feature>
<evidence type="ECO:0000256" key="7">
    <source>
        <dbReference type="ARBA" id="ARBA00026184"/>
    </source>
</evidence>
<reference evidence="11 12" key="1">
    <citation type="journal article" date="2019" name="Sci. Rep.">
        <title>Nanopore sequencing improves the draft genome of the human pathogenic amoeba Naegleria fowleri.</title>
        <authorList>
            <person name="Liechti N."/>
            <person name="Schurch N."/>
            <person name="Bruggmann R."/>
            <person name="Wittwer M."/>
        </authorList>
    </citation>
    <scope>NUCLEOTIDE SEQUENCE [LARGE SCALE GENOMIC DNA]</scope>
    <source>
        <strain evidence="11 12">ATCC 30894</strain>
    </source>
</reference>
<comment type="similarity">
    <text evidence="6">Belongs to the WD repeat SMU1 family.</text>
</comment>
<evidence type="ECO:0000256" key="3">
    <source>
        <dbReference type="ARBA" id="ARBA00022664"/>
    </source>
</evidence>
<feature type="region of interest" description="Disordered" evidence="9">
    <location>
        <begin position="1"/>
        <end position="52"/>
    </location>
</feature>
<dbReference type="InterPro" id="IPR020472">
    <property type="entry name" value="WD40_PAC1"/>
</dbReference>
<dbReference type="VEuPathDB" id="AmoebaDB:NfTy_052410"/>
<evidence type="ECO:0000313" key="12">
    <source>
        <dbReference type="Proteomes" id="UP000444721"/>
    </source>
</evidence>
<dbReference type="PROSITE" id="PS50294">
    <property type="entry name" value="WD_REPEATS_REGION"/>
    <property type="match status" value="4"/>
</dbReference>
<keyword evidence="3" id="KW-0507">mRNA processing</keyword>
<dbReference type="OMA" id="EYRGWTA"/>
<dbReference type="OrthoDB" id="674604at2759"/>
<dbReference type="InterPro" id="IPR045184">
    <property type="entry name" value="SMU1"/>
</dbReference>
<keyword evidence="2 8" id="KW-0853">WD repeat</keyword>
<evidence type="ECO:0000259" key="10">
    <source>
        <dbReference type="Pfam" id="PF21889"/>
    </source>
</evidence>
<evidence type="ECO:0000256" key="5">
    <source>
        <dbReference type="ARBA" id="ARBA00023187"/>
    </source>
</evidence>
<dbReference type="InterPro" id="IPR036322">
    <property type="entry name" value="WD40_repeat_dom_sf"/>
</dbReference>
<dbReference type="InterPro" id="IPR001680">
    <property type="entry name" value="WD40_rpt"/>
</dbReference>
<dbReference type="GO" id="GO:0016607">
    <property type="term" value="C:nuclear speck"/>
    <property type="evidence" value="ECO:0007669"/>
    <property type="project" value="UniProtKB-SubCell"/>
</dbReference>
<dbReference type="PANTHER" id="PTHR22848">
    <property type="entry name" value="WD40 REPEAT PROTEIN"/>
    <property type="match status" value="1"/>
</dbReference>
<feature type="repeat" description="WD" evidence="8">
    <location>
        <begin position="410"/>
        <end position="445"/>
    </location>
</feature>
<feature type="repeat" description="WD" evidence="8">
    <location>
        <begin position="467"/>
        <end position="508"/>
    </location>
</feature>
<dbReference type="Gene3D" id="2.130.10.10">
    <property type="entry name" value="YVTN repeat-like/Quinoprotein amine dehydrogenase"/>
    <property type="match status" value="3"/>
</dbReference>
<keyword evidence="12" id="KW-1185">Reference proteome</keyword>
<keyword evidence="4" id="KW-0677">Repeat</keyword>